<comment type="caution">
    <text evidence="8">The sequence shown here is derived from an EMBL/GenBank/DDBJ whole genome shotgun (WGS) entry which is preliminary data.</text>
</comment>
<sequence length="348" mass="39654">MKIKKTEVKNFLNSLQCYKGVLLYGQDLGKVEMLLAAIVKNLNNFVLNNTCVAKLEYNSILQDPSLLELELCSLDFFASNALKIVVVYGAVDFASKQLLKLLDKMEFSKSYIIFLAGSLSAKSTLRFFCEKSAKFASIPCYTDSIAELRKLLDFLLRSYNLQCSESAKKAIVSAINGDRLLMESEVKKLSLYADGSIIEESDVKKCCIAYSQDGLSDLCIKLADKDTSFFVLLDGFVYKGVKVPTIIRYLQNYFSQMLKIQCFIERGESFENAIAMMNPPIFFHLANAIKRQLSFWSMDYINKIIRILLSMEIDDCKMFHKIDIEILSFFAYRVFSNNLDLKPYSDIT</sequence>
<dbReference type="Gene3D" id="1.20.272.10">
    <property type="match status" value="1"/>
</dbReference>
<evidence type="ECO:0000313" key="9">
    <source>
        <dbReference type="Proteomes" id="UP001314181"/>
    </source>
</evidence>
<keyword evidence="2 8" id="KW-0808">Transferase</keyword>
<keyword evidence="5" id="KW-0239">DNA-directed DNA polymerase</keyword>
<dbReference type="PANTHER" id="PTHR34388:SF1">
    <property type="entry name" value="DNA POLYMERASE III SUBUNIT DELTA"/>
    <property type="match status" value="1"/>
</dbReference>
<evidence type="ECO:0000256" key="3">
    <source>
        <dbReference type="ARBA" id="ARBA00022695"/>
    </source>
</evidence>
<dbReference type="RefSeq" id="WP_338363919.1">
    <property type="nucleotide sequence ID" value="NZ_CAWVOK010000018.1"/>
</dbReference>
<reference evidence="8 9" key="1">
    <citation type="submission" date="2024-01" db="EMBL/GenBank/DDBJ databases">
        <authorList>
            <person name="Kunselman E."/>
        </authorList>
    </citation>
    <scope>NUCLEOTIDE SEQUENCE [LARGE SCALE GENOMIC DNA]</scope>
    <source>
        <strain evidence="8">2 abalone samples</strain>
    </source>
</reference>
<comment type="catalytic activity">
    <reaction evidence="7">
        <text>DNA(n) + a 2'-deoxyribonucleoside 5'-triphosphate = DNA(n+1) + diphosphate</text>
        <dbReference type="Rhea" id="RHEA:22508"/>
        <dbReference type="Rhea" id="RHEA-COMP:17339"/>
        <dbReference type="Rhea" id="RHEA-COMP:17340"/>
        <dbReference type="ChEBI" id="CHEBI:33019"/>
        <dbReference type="ChEBI" id="CHEBI:61560"/>
        <dbReference type="ChEBI" id="CHEBI:173112"/>
        <dbReference type="EC" id="2.7.7.7"/>
    </reaction>
</comment>
<comment type="similarity">
    <text evidence="6">Belongs to the DNA polymerase HolA subunit family.</text>
</comment>
<dbReference type="NCBIfam" id="TIGR01128">
    <property type="entry name" value="holA"/>
    <property type="match status" value="1"/>
</dbReference>
<proteinExistence type="inferred from homology"/>
<dbReference type="EC" id="2.7.7.7" evidence="1"/>
<protein>
    <recommendedName>
        <fullName evidence="1">DNA-directed DNA polymerase</fullName>
        <ecNumber evidence="1">2.7.7.7</ecNumber>
    </recommendedName>
</protein>
<gene>
    <name evidence="8" type="ORF">CAXC1_260017</name>
</gene>
<dbReference type="SUPFAM" id="SSF52540">
    <property type="entry name" value="P-loop containing nucleoside triphosphate hydrolases"/>
    <property type="match status" value="1"/>
</dbReference>
<evidence type="ECO:0000313" key="8">
    <source>
        <dbReference type="EMBL" id="CAK8162912.1"/>
    </source>
</evidence>
<keyword evidence="3 8" id="KW-0548">Nucleotidyltransferase</keyword>
<evidence type="ECO:0000256" key="1">
    <source>
        <dbReference type="ARBA" id="ARBA00012417"/>
    </source>
</evidence>
<keyword evidence="4" id="KW-0235">DNA replication</keyword>
<dbReference type="InterPro" id="IPR008921">
    <property type="entry name" value="DNA_pol3_clamp-load_cplx_C"/>
</dbReference>
<dbReference type="InterPro" id="IPR005790">
    <property type="entry name" value="DNA_polIII_delta"/>
</dbReference>
<dbReference type="PANTHER" id="PTHR34388">
    <property type="entry name" value="DNA POLYMERASE III SUBUNIT DELTA"/>
    <property type="match status" value="1"/>
</dbReference>
<evidence type="ECO:0000256" key="5">
    <source>
        <dbReference type="ARBA" id="ARBA00022932"/>
    </source>
</evidence>
<evidence type="ECO:0000256" key="2">
    <source>
        <dbReference type="ARBA" id="ARBA00022679"/>
    </source>
</evidence>
<accession>A0ABM9N7X3</accession>
<evidence type="ECO:0000256" key="7">
    <source>
        <dbReference type="ARBA" id="ARBA00049244"/>
    </source>
</evidence>
<dbReference type="EMBL" id="CAWVOK010000018">
    <property type="protein sequence ID" value="CAK8162912.1"/>
    <property type="molecule type" value="Genomic_DNA"/>
</dbReference>
<dbReference type="GO" id="GO:0003887">
    <property type="term" value="F:DNA-directed DNA polymerase activity"/>
    <property type="evidence" value="ECO:0007669"/>
    <property type="project" value="UniProtKB-EC"/>
</dbReference>
<dbReference type="SUPFAM" id="SSF48019">
    <property type="entry name" value="post-AAA+ oligomerization domain-like"/>
    <property type="match status" value="1"/>
</dbReference>
<evidence type="ECO:0000256" key="6">
    <source>
        <dbReference type="ARBA" id="ARBA00034754"/>
    </source>
</evidence>
<dbReference type="Proteomes" id="UP001314181">
    <property type="component" value="Unassembled WGS sequence"/>
</dbReference>
<organism evidence="8 9">
    <name type="scientific">Candidatus Xenohaliotis californiensis</name>
    <dbReference type="NCBI Taxonomy" id="84677"/>
    <lineage>
        <taxon>Bacteria</taxon>
        <taxon>Pseudomonadati</taxon>
        <taxon>Pseudomonadota</taxon>
        <taxon>Alphaproteobacteria</taxon>
        <taxon>Rickettsiales</taxon>
        <taxon>Anaplasmataceae</taxon>
        <taxon>Candidatus Xenohaliotis</taxon>
    </lineage>
</organism>
<evidence type="ECO:0000256" key="4">
    <source>
        <dbReference type="ARBA" id="ARBA00022705"/>
    </source>
</evidence>
<keyword evidence="9" id="KW-1185">Reference proteome</keyword>
<name>A0ABM9N7X3_9RICK</name>
<dbReference type="InterPro" id="IPR027417">
    <property type="entry name" value="P-loop_NTPase"/>
</dbReference>